<dbReference type="Pfam" id="PF00022">
    <property type="entry name" value="Actin"/>
    <property type="match status" value="2"/>
</dbReference>
<dbReference type="AlphaFoldDB" id="A0A0C3SCG4"/>
<evidence type="ECO:0000313" key="3">
    <source>
        <dbReference type="Proteomes" id="UP000053257"/>
    </source>
</evidence>
<proteinExistence type="inferred from homology"/>
<comment type="similarity">
    <text evidence="1">Belongs to the actin family.</text>
</comment>
<dbReference type="Gene3D" id="3.30.420.40">
    <property type="match status" value="3"/>
</dbReference>
<dbReference type="OrthoDB" id="74201at2759"/>
<accession>A0A0C3SCG4</accession>
<gene>
    <name evidence="2" type="ORF">PHLGIDRAFT_126755</name>
</gene>
<dbReference type="Proteomes" id="UP000053257">
    <property type="component" value="Unassembled WGS sequence"/>
</dbReference>
<organism evidence="2 3">
    <name type="scientific">Phlebiopsis gigantea (strain 11061_1 CR5-6)</name>
    <name type="common">White-rot fungus</name>
    <name type="synonym">Peniophora gigantea</name>
    <dbReference type="NCBI Taxonomy" id="745531"/>
    <lineage>
        <taxon>Eukaryota</taxon>
        <taxon>Fungi</taxon>
        <taxon>Dikarya</taxon>
        <taxon>Basidiomycota</taxon>
        <taxon>Agaricomycotina</taxon>
        <taxon>Agaricomycetes</taxon>
        <taxon>Polyporales</taxon>
        <taxon>Phanerochaetaceae</taxon>
        <taxon>Phlebiopsis</taxon>
    </lineage>
</organism>
<name>A0A0C3SCG4_PHLG1</name>
<evidence type="ECO:0000256" key="1">
    <source>
        <dbReference type="RuleBase" id="RU000487"/>
    </source>
</evidence>
<dbReference type="InterPro" id="IPR004000">
    <property type="entry name" value="Actin"/>
</dbReference>
<dbReference type="CDD" id="cd10208">
    <property type="entry name" value="ASKHA_NBD_ScArp9-like"/>
    <property type="match status" value="1"/>
</dbReference>
<dbReference type="STRING" id="745531.A0A0C3SCG4"/>
<sequence>MSSFRDSSVLILDISRTIVRAGQGLHELLRAPTVELPARVGLRRAANGVHTDGGNVPEPSTSTLQHSVVTARLNDYLVGAQLDEALASGQDVDVFWPFEDGNVKDWTQAEVIWKYTLFNQLQLRRVQMESPVLLSFPPGLSRDAYEHICQIFFERFNVSAISILDRPIAQFYAATMSGAEPNGVVIDIGQYHTDITPIYEGYIVHGARMTVGYGIADCEQYLAHLLLSNQAVVSALSPPEKPLSPDDLRATLVLVSRQVWQEGLVKVLAEGEAADIEDEGVTDIAAVVVAGKEKAAIESGMKKRANAKASAAELARAKEIEALDLVTIQLGEKSLTLGKERHRFCEPLFDPSLLKAIPGLPRNSAEESIRSLQTAVGHAVSLTDVDSRQYIWQGLFVTGELTNHIKGLGAALQTRLAPFILSAPDQQNDVQPKSIRTFKIPEYFAEYREKGDGLASFLGSSIVAKIIFVNDYNGKNFVSKQDYADKGPKAILGMSASLL</sequence>
<dbReference type="EMBL" id="KN840474">
    <property type="protein sequence ID" value="KIP08790.1"/>
    <property type="molecule type" value="Genomic_DNA"/>
</dbReference>
<dbReference type="PANTHER" id="PTHR11937">
    <property type="entry name" value="ACTIN"/>
    <property type="match status" value="1"/>
</dbReference>
<dbReference type="HOGENOM" id="CLU_030206_0_0_1"/>
<dbReference type="SMART" id="SM00268">
    <property type="entry name" value="ACTIN"/>
    <property type="match status" value="1"/>
</dbReference>
<evidence type="ECO:0008006" key="4">
    <source>
        <dbReference type="Google" id="ProtNLM"/>
    </source>
</evidence>
<dbReference type="InterPro" id="IPR043129">
    <property type="entry name" value="ATPase_NBD"/>
</dbReference>
<protein>
    <recommendedName>
        <fullName evidence="4">Actin-related protein</fullName>
    </recommendedName>
</protein>
<keyword evidence="3" id="KW-1185">Reference proteome</keyword>
<evidence type="ECO:0000313" key="2">
    <source>
        <dbReference type="EMBL" id="KIP08790.1"/>
    </source>
</evidence>
<reference evidence="2 3" key="1">
    <citation type="journal article" date="2014" name="PLoS Genet.">
        <title>Analysis of the Phlebiopsis gigantea genome, transcriptome and secretome provides insight into its pioneer colonization strategies of wood.</title>
        <authorList>
            <person name="Hori C."/>
            <person name="Ishida T."/>
            <person name="Igarashi K."/>
            <person name="Samejima M."/>
            <person name="Suzuki H."/>
            <person name="Master E."/>
            <person name="Ferreira P."/>
            <person name="Ruiz-Duenas F.J."/>
            <person name="Held B."/>
            <person name="Canessa P."/>
            <person name="Larrondo L.F."/>
            <person name="Schmoll M."/>
            <person name="Druzhinina I.S."/>
            <person name="Kubicek C.P."/>
            <person name="Gaskell J.A."/>
            <person name="Kersten P."/>
            <person name="St John F."/>
            <person name="Glasner J."/>
            <person name="Sabat G."/>
            <person name="Splinter BonDurant S."/>
            <person name="Syed K."/>
            <person name="Yadav J."/>
            <person name="Mgbeahuruike A.C."/>
            <person name="Kovalchuk A."/>
            <person name="Asiegbu F.O."/>
            <person name="Lackner G."/>
            <person name="Hoffmeister D."/>
            <person name="Rencoret J."/>
            <person name="Gutierrez A."/>
            <person name="Sun H."/>
            <person name="Lindquist E."/>
            <person name="Barry K."/>
            <person name="Riley R."/>
            <person name="Grigoriev I.V."/>
            <person name="Henrissat B."/>
            <person name="Kues U."/>
            <person name="Berka R.M."/>
            <person name="Martinez A.T."/>
            <person name="Covert S.F."/>
            <person name="Blanchette R.A."/>
            <person name="Cullen D."/>
        </authorList>
    </citation>
    <scope>NUCLEOTIDE SEQUENCE [LARGE SCALE GENOMIC DNA]</scope>
    <source>
        <strain evidence="2 3">11061_1 CR5-6</strain>
    </source>
</reference>
<dbReference type="SUPFAM" id="SSF53067">
    <property type="entry name" value="Actin-like ATPase domain"/>
    <property type="match status" value="2"/>
</dbReference>